<organism evidence="2 3">
    <name type="scientific">Chryseobacterium nepalense</name>
    <dbReference type="NCBI Taxonomy" id="1854498"/>
    <lineage>
        <taxon>Bacteria</taxon>
        <taxon>Pseudomonadati</taxon>
        <taxon>Bacteroidota</taxon>
        <taxon>Flavobacteriia</taxon>
        <taxon>Flavobacteriales</taxon>
        <taxon>Weeksellaceae</taxon>
        <taxon>Chryseobacterium group</taxon>
        <taxon>Chryseobacterium</taxon>
    </lineage>
</organism>
<gene>
    <name evidence="2" type="ORF">M0D58_09370</name>
</gene>
<reference evidence="2" key="1">
    <citation type="submission" date="2022-04" db="EMBL/GenBank/DDBJ databases">
        <title>Evolutionary, genomic, and biogeographic characterization of Chryseobacterium nepalense represented by a plastic-degrading bacterium AC3.</title>
        <authorList>
            <person name="Yin Z."/>
            <person name="Liu X."/>
            <person name="Wang D."/>
            <person name="Xie Z."/>
        </authorList>
    </citation>
    <scope>NUCLEOTIDE SEQUENCE</scope>
    <source>
        <strain evidence="2">AC3</strain>
    </source>
</reference>
<dbReference type="NCBIfam" id="TIGR04131">
    <property type="entry name" value="Bac_Flav_CTERM"/>
    <property type="match status" value="1"/>
</dbReference>
<feature type="domain" description="IgGFc-binding protein N-terminal" evidence="1">
    <location>
        <begin position="130"/>
        <end position="448"/>
    </location>
</feature>
<protein>
    <submittedName>
        <fullName evidence="2">Gliding motility-associated C-terminal domain-containing protein</fullName>
    </submittedName>
</protein>
<name>A0ABY4K361_9FLAO</name>
<dbReference type="Proteomes" id="UP000830552">
    <property type="component" value="Chromosome"/>
</dbReference>
<dbReference type="InterPro" id="IPR035234">
    <property type="entry name" value="IgGFc-bd_N"/>
</dbReference>
<proteinExistence type="predicted"/>
<accession>A0ABY4K361</accession>
<dbReference type="Pfam" id="PF13585">
    <property type="entry name" value="CHU_C"/>
    <property type="match status" value="1"/>
</dbReference>
<dbReference type="InterPro" id="IPR026341">
    <property type="entry name" value="T9SS_type_B"/>
</dbReference>
<sequence length="1136" mass="122299">MKKVLSILFIFYFLSSLFGQLDREHWFAPMVDRTANPNPFQRLYLSTNRTTPFPVNIYNNNTIIATVTISKGNPQKIDIPRDMIITTQQTDLFTTTTKGLYVKAEFPFYANLRFSVFNHAEIITSKGIPSTGKLFYAASAPITVNNNILNFMASILATEDNTTVTVSGYKPGVQFSNVTTGITNPTISFTLNKGQSYIIDGIANVPGNGNSDGFIGAKIVSNKPVNVTNGNFNGQYAGNFDTSSDILMDQAVPVERLGNEFALVKGNGSLTSNMEGALVIATEDNTEVRVNDETVPIATLNIGQYFMIPGSKYQLQGNGHYNLYIRTSKNAYIYQVLAGASNAGNEVATGGFNFIPALNCYLPKQINELGLIDENFVFSNGNPAGILNVPTKLNLITERGAVVTVNGATPPATTGPFNMTGTNNWVTYGIPNTTGTITIVSSKAITAGITAGSDAVGYGGFFAGFPTQPVILKTGGDCAPGIVLTVDPVIYDTYQWYNNGNIIPGATGPSISPTQSGYYTCSVTMGSCAPLITEQFKVLNCTKLSSAAYDLCTSKTITPAFTSSSQAPVASTVSILTAPTLGTATVNPATGVITYTATNPGTAATDTFTYTFCGNDPVFTDCETVTVTMNIQSVIVNNATITACNNGSGQGIFNLTSANVTSNSPVTITYYPSLTDAQNETPAAQITAPTNYTAANGTVIYAVVKNNLGCKNIAQITLNLYTYATIINNYTGTFCDGNLDGTVEVILSNITPIVLSNPTYFPLVRYYANITDANIGNNNTLPNNWSYTAPTTIYIRVDSPDGCAPVVKPLNFIIGPKIPLTNATLLETICDDNLDGSKLIDLLPYISQFTPDPAVTPTFFATQLNAQNNTSPLANPVNITGVQTIYIRFEKPGICPNIASITINLKTPKHSDILVSKEICPQTKTILDAGPGFTSYVWSTGATTPSISNVGPGNYWVDLTFDGCTYRQNVTVTESVLPVIGSIEINGSTVTIGVSGGTPPYEYSLDGINWQSSNVFTNVPRGNQIVHVRDSNRCDDVIKSFVMINLINTITPNLDGYNDSIDYSALMDKENIVFRIFDRYGAEIFRGDKSNRFIWDGKIQGGRPINTATYWYLLSWTESKGATTVKYTSWLLVKNY</sequence>
<dbReference type="RefSeq" id="WP_248388662.1">
    <property type="nucleotide sequence ID" value="NZ_CP096203.1"/>
</dbReference>
<evidence type="ECO:0000313" key="3">
    <source>
        <dbReference type="Proteomes" id="UP000830552"/>
    </source>
</evidence>
<evidence type="ECO:0000259" key="1">
    <source>
        <dbReference type="Pfam" id="PF17517"/>
    </source>
</evidence>
<evidence type="ECO:0000313" key="2">
    <source>
        <dbReference type="EMBL" id="UPQ74263.1"/>
    </source>
</evidence>
<dbReference type="EMBL" id="CP096203">
    <property type="protein sequence ID" value="UPQ74263.1"/>
    <property type="molecule type" value="Genomic_DNA"/>
</dbReference>
<dbReference type="Pfam" id="PF17517">
    <property type="entry name" value="IgGFc_binding"/>
    <property type="match status" value="1"/>
</dbReference>
<keyword evidence="3" id="KW-1185">Reference proteome</keyword>